<dbReference type="GO" id="GO:0006412">
    <property type="term" value="P:translation"/>
    <property type="evidence" value="ECO:0007669"/>
    <property type="project" value="UniProtKB-UniRule"/>
</dbReference>
<reference evidence="12 13" key="1">
    <citation type="submission" date="2018-11" db="EMBL/GenBank/DDBJ databases">
        <title>Genomic Encyclopedia of Type Strains, Phase IV (KMG-IV): sequencing the most valuable type-strain genomes for metagenomic binning, comparative biology and taxonomic classification.</title>
        <authorList>
            <person name="Goeker M."/>
        </authorList>
    </citation>
    <scope>NUCLEOTIDE SEQUENCE [LARGE SCALE GENOMIC DNA]</scope>
    <source>
        <strain evidence="12 13">DSM 22027</strain>
    </source>
</reference>
<keyword evidence="4 8" id="KW-0689">Ribosomal protein</keyword>
<dbReference type="OrthoDB" id="9805969at2"/>
<sequence>MEVRAVSKYVRISPRKARLVADLVRSKNVGQALTILKFTPKKGARLLSKTLRSAMANAENTKSMDMEGLYIKAIYVNEGPRLKRWRPRAMGRATRIVKRTSHITVVLGEK</sequence>
<dbReference type="PANTHER" id="PTHR13501:SF8">
    <property type="entry name" value="LARGE RIBOSOMAL SUBUNIT PROTEIN UL22M"/>
    <property type="match status" value="1"/>
</dbReference>
<dbReference type="InterPro" id="IPR018260">
    <property type="entry name" value="Ribosomal_uL22_CS"/>
</dbReference>
<dbReference type="NCBIfam" id="TIGR01044">
    <property type="entry name" value="rplV_bact"/>
    <property type="match status" value="1"/>
</dbReference>
<comment type="subunit">
    <text evidence="8 10">Part of the 50S ribosomal subunit.</text>
</comment>
<dbReference type="HAMAP" id="MF_01331_B">
    <property type="entry name" value="Ribosomal_uL22_B"/>
    <property type="match status" value="1"/>
</dbReference>
<dbReference type="InterPro" id="IPR036394">
    <property type="entry name" value="Ribosomal_uL22_sf"/>
</dbReference>
<dbReference type="GO" id="GO:0003735">
    <property type="term" value="F:structural constituent of ribosome"/>
    <property type="evidence" value="ECO:0007669"/>
    <property type="project" value="InterPro"/>
</dbReference>
<evidence type="ECO:0000256" key="4">
    <source>
        <dbReference type="ARBA" id="ARBA00022980"/>
    </source>
</evidence>
<comment type="function">
    <text evidence="8">The globular domain of the protein is located near the polypeptide exit tunnel on the outside of the subunit, while an extended beta-hairpin is found that lines the wall of the exit tunnel in the center of the 70S ribosome.</text>
</comment>
<evidence type="ECO:0000256" key="7">
    <source>
        <dbReference type="ARBA" id="ARBA00035207"/>
    </source>
</evidence>
<evidence type="ECO:0000256" key="9">
    <source>
        <dbReference type="RuleBase" id="RU004005"/>
    </source>
</evidence>
<dbReference type="GO" id="GO:0022625">
    <property type="term" value="C:cytosolic large ribosomal subunit"/>
    <property type="evidence" value="ECO:0007669"/>
    <property type="project" value="TreeGrafter"/>
</dbReference>
<dbReference type="Proteomes" id="UP000276223">
    <property type="component" value="Unassembled WGS sequence"/>
</dbReference>
<dbReference type="GO" id="GO:0019843">
    <property type="term" value="F:rRNA binding"/>
    <property type="evidence" value="ECO:0007669"/>
    <property type="project" value="UniProtKB-UniRule"/>
</dbReference>
<name>A0A3N1VIK1_9BACT</name>
<dbReference type="PROSITE" id="PS00464">
    <property type="entry name" value="RIBOSOMAL_L22"/>
    <property type="match status" value="1"/>
</dbReference>
<keyword evidence="3 8" id="KW-0694">RNA-binding</keyword>
<evidence type="ECO:0000313" key="12">
    <source>
        <dbReference type="EMBL" id="ROR01730.1"/>
    </source>
</evidence>
<evidence type="ECO:0000256" key="11">
    <source>
        <dbReference type="RuleBase" id="RU004008"/>
    </source>
</evidence>
<evidence type="ECO:0000256" key="2">
    <source>
        <dbReference type="ARBA" id="ARBA00022730"/>
    </source>
</evidence>
<organism evidence="12 13">
    <name type="scientific">Desulfosoma caldarium</name>
    <dbReference type="NCBI Taxonomy" id="610254"/>
    <lineage>
        <taxon>Bacteria</taxon>
        <taxon>Pseudomonadati</taxon>
        <taxon>Thermodesulfobacteriota</taxon>
        <taxon>Syntrophobacteria</taxon>
        <taxon>Syntrophobacterales</taxon>
        <taxon>Syntrophobacteraceae</taxon>
        <taxon>Desulfosoma</taxon>
    </lineage>
</organism>
<keyword evidence="13" id="KW-1185">Reference proteome</keyword>
<evidence type="ECO:0000256" key="8">
    <source>
        <dbReference type="HAMAP-Rule" id="MF_01331"/>
    </source>
</evidence>
<dbReference type="FunFam" id="3.90.470.10:FF:000011">
    <property type="entry name" value="50S ribosomal protein L22"/>
    <property type="match status" value="1"/>
</dbReference>
<comment type="caution">
    <text evidence="12">The sequence shown here is derived from an EMBL/GenBank/DDBJ whole genome shotgun (WGS) entry which is preliminary data.</text>
</comment>
<dbReference type="EMBL" id="RJVA01000010">
    <property type="protein sequence ID" value="ROR01730.1"/>
    <property type="molecule type" value="Genomic_DNA"/>
</dbReference>
<dbReference type="InterPro" id="IPR047867">
    <property type="entry name" value="Ribosomal_uL22_bac/org-type"/>
</dbReference>
<dbReference type="AlphaFoldDB" id="A0A3N1VIK1"/>
<evidence type="ECO:0000256" key="6">
    <source>
        <dbReference type="ARBA" id="ARBA00025084"/>
    </source>
</evidence>
<dbReference type="RefSeq" id="WP_123289432.1">
    <property type="nucleotide sequence ID" value="NZ_RJVA01000010.1"/>
</dbReference>
<protein>
    <recommendedName>
        <fullName evidence="7 8">Large ribosomal subunit protein uL22</fullName>
    </recommendedName>
</protein>
<comment type="function">
    <text evidence="8 11">This protein binds specifically to 23S rRNA; its binding is stimulated by other ribosomal proteins, e.g., L4, L17, and L20. It is important during the early stages of 50S assembly. It makes multiple contacts with different domains of the 23S rRNA in the assembled 50S subunit and ribosome.</text>
</comment>
<evidence type="ECO:0000313" key="13">
    <source>
        <dbReference type="Proteomes" id="UP000276223"/>
    </source>
</evidence>
<keyword evidence="5 8" id="KW-0687">Ribonucleoprotein</keyword>
<evidence type="ECO:0000256" key="3">
    <source>
        <dbReference type="ARBA" id="ARBA00022884"/>
    </source>
</evidence>
<dbReference type="SUPFAM" id="SSF54843">
    <property type="entry name" value="Ribosomal protein L22"/>
    <property type="match status" value="1"/>
</dbReference>
<dbReference type="CDD" id="cd00336">
    <property type="entry name" value="Ribosomal_L22"/>
    <property type="match status" value="1"/>
</dbReference>
<dbReference type="Pfam" id="PF00237">
    <property type="entry name" value="Ribosomal_L22"/>
    <property type="match status" value="1"/>
</dbReference>
<evidence type="ECO:0000256" key="5">
    <source>
        <dbReference type="ARBA" id="ARBA00023274"/>
    </source>
</evidence>
<proteinExistence type="inferred from homology"/>
<dbReference type="PANTHER" id="PTHR13501">
    <property type="entry name" value="CHLOROPLAST 50S RIBOSOMAL PROTEIN L22-RELATED"/>
    <property type="match status" value="1"/>
</dbReference>
<accession>A0A3N1VIK1</accession>
<keyword evidence="2 8" id="KW-0699">rRNA-binding</keyword>
<dbReference type="InterPro" id="IPR005727">
    <property type="entry name" value="Ribosomal_uL22_bac/chlpt-type"/>
</dbReference>
<evidence type="ECO:0000256" key="1">
    <source>
        <dbReference type="ARBA" id="ARBA00009451"/>
    </source>
</evidence>
<dbReference type="Gene3D" id="3.90.470.10">
    <property type="entry name" value="Ribosomal protein L22/L17"/>
    <property type="match status" value="1"/>
</dbReference>
<comment type="similarity">
    <text evidence="1 8 9">Belongs to the universal ribosomal protein uL22 family.</text>
</comment>
<gene>
    <name evidence="8" type="primary">rplV</name>
    <name evidence="12" type="ORF">EDC27_0913</name>
</gene>
<comment type="function">
    <text evidence="6">This protein binds specifically to 23S rRNA; its binding is stimulated by other ribosomal proteins, e.g. L4, L17, and L20. It is important during the early stages of 50S assembly. It makes multiple contacts with different domains of the 23S rRNA in the assembled 50S subunit and ribosome.</text>
</comment>
<evidence type="ECO:0000256" key="10">
    <source>
        <dbReference type="RuleBase" id="RU004006"/>
    </source>
</evidence>
<dbReference type="InterPro" id="IPR001063">
    <property type="entry name" value="Ribosomal_uL22"/>
</dbReference>